<protein>
    <submittedName>
        <fullName evidence="5">Nitric oxide synthase</fullName>
    </submittedName>
</protein>
<dbReference type="Proteomes" id="UP000032564">
    <property type="component" value="Unassembled WGS sequence"/>
</dbReference>
<dbReference type="PROSITE" id="PS50902">
    <property type="entry name" value="FLAVODOXIN_LIKE"/>
    <property type="match status" value="1"/>
</dbReference>
<reference evidence="5 6" key="1">
    <citation type="submission" date="2014-12" db="EMBL/GenBank/DDBJ databases">
        <authorList>
            <person name="Kuzmanovic N."/>
            <person name="Pulawska J."/>
            <person name="Obradovic A."/>
        </authorList>
    </citation>
    <scope>NUCLEOTIDE SEQUENCE [LARGE SCALE GENOMIC DNA]</scope>
    <source>
        <strain evidence="5 6">KFB 330</strain>
    </source>
</reference>
<organism evidence="5 6">
    <name type="scientific">Agrobacterium arsenijevicii</name>
    <dbReference type="NCBI Taxonomy" id="1585697"/>
    <lineage>
        <taxon>Bacteria</taxon>
        <taxon>Pseudomonadati</taxon>
        <taxon>Pseudomonadota</taxon>
        <taxon>Alphaproteobacteria</taxon>
        <taxon>Hyphomicrobiales</taxon>
        <taxon>Rhizobiaceae</taxon>
        <taxon>Rhizobium/Agrobacterium group</taxon>
        <taxon>Agrobacterium</taxon>
    </lineage>
</organism>
<keyword evidence="3" id="KW-0813">Transport</keyword>
<evidence type="ECO:0000313" key="5">
    <source>
        <dbReference type="EMBL" id="KJF70889.1"/>
    </source>
</evidence>
<dbReference type="SUPFAM" id="SSF52218">
    <property type="entry name" value="Flavoproteins"/>
    <property type="match status" value="1"/>
</dbReference>
<keyword evidence="6" id="KW-1185">Reference proteome</keyword>
<keyword evidence="3" id="KW-0249">Electron transport</keyword>
<dbReference type="PRINTS" id="PR00369">
    <property type="entry name" value="FLAVODOXIN"/>
</dbReference>
<evidence type="ECO:0000256" key="2">
    <source>
        <dbReference type="ARBA" id="ARBA00022643"/>
    </source>
</evidence>
<evidence type="ECO:0000259" key="4">
    <source>
        <dbReference type="PROSITE" id="PS50902"/>
    </source>
</evidence>
<evidence type="ECO:0000256" key="1">
    <source>
        <dbReference type="ARBA" id="ARBA00022630"/>
    </source>
</evidence>
<dbReference type="RefSeq" id="WP_045023053.1">
    <property type="nucleotide sequence ID" value="NZ_JWIT01000025.1"/>
</dbReference>
<feature type="domain" description="Flavodoxin-like" evidence="4">
    <location>
        <begin position="4"/>
        <end position="145"/>
    </location>
</feature>
<dbReference type="PANTHER" id="PTHR19384:SF17">
    <property type="entry name" value="NADPH--CYTOCHROME P450 REDUCTASE"/>
    <property type="match status" value="1"/>
</dbReference>
<sequence>MQNVMILYGTESGNAEMAADDIAATLEAAGIGGKVSAMDEFTVDALSQTQRVVLVTSTYGDGEMPDTAISFYGSLNETRPDLSGLSFAAFGLGDATYKTYNNAIDRLVATVSDLGASQFGKTGKHDAASGKALTDTAIGWTKETFSIA</sequence>
<evidence type="ECO:0000256" key="3">
    <source>
        <dbReference type="ARBA" id="ARBA00022982"/>
    </source>
</evidence>
<keyword evidence="2" id="KW-0288">FMN</keyword>
<proteinExistence type="predicted"/>
<gene>
    <name evidence="5" type="ORF">RP75_23860</name>
</gene>
<dbReference type="EMBL" id="JWIT01000025">
    <property type="protein sequence ID" value="KJF70889.1"/>
    <property type="molecule type" value="Genomic_DNA"/>
</dbReference>
<dbReference type="Gene3D" id="3.40.50.360">
    <property type="match status" value="1"/>
</dbReference>
<dbReference type="InterPro" id="IPR001094">
    <property type="entry name" value="Flavdoxin-like"/>
</dbReference>
<name>A0ABR5D1C7_9HYPH</name>
<evidence type="ECO:0000313" key="6">
    <source>
        <dbReference type="Proteomes" id="UP000032564"/>
    </source>
</evidence>
<dbReference type="Pfam" id="PF00258">
    <property type="entry name" value="Flavodoxin_1"/>
    <property type="match status" value="1"/>
</dbReference>
<dbReference type="InterPro" id="IPR029039">
    <property type="entry name" value="Flavoprotein-like_sf"/>
</dbReference>
<keyword evidence="1" id="KW-0285">Flavoprotein</keyword>
<accession>A0ABR5D1C7</accession>
<comment type="caution">
    <text evidence="5">The sequence shown here is derived from an EMBL/GenBank/DDBJ whole genome shotgun (WGS) entry which is preliminary data.</text>
</comment>
<dbReference type="PANTHER" id="PTHR19384">
    <property type="entry name" value="NITRIC OXIDE SYNTHASE-RELATED"/>
    <property type="match status" value="1"/>
</dbReference>
<dbReference type="InterPro" id="IPR008254">
    <property type="entry name" value="Flavodoxin/NO_synth"/>
</dbReference>